<organism evidence="4 5">
    <name type="scientific">Aliidongia dinghuensis</name>
    <dbReference type="NCBI Taxonomy" id="1867774"/>
    <lineage>
        <taxon>Bacteria</taxon>
        <taxon>Pseudomonadati</taxon>
        <taxon>Pseudomonadota</taxon>
        <taxon>Alphaproteobacteria</taxon>
        <taxon>Rhodospirillales</taxon>
        <taxon>Dongiaceae</taxon>
        <taxon>Aliidongia</taxon>
    </lineage>
</organism>
<feature type="domain" description="Glycosyl transferase family 1" evidence="2">
    <location>
        <begin position="208"/>
        <end position="373"/>
    </location>
</feature>
<dbReference type="Proteomes" id="UP000646365">
    <property type="component" value="Unassembled WGS sequence"/>
</dbReference>
<dbReference type="PANTHER" id="PTHR12526">
    <property type="entry name" value="GLYCOSYLTRANSFERASE"/>
    <property type="match status" value="1"/>
</dbReference>
<evidence type="ECO:0000313" key="4">
    <source>
        <dbReference type="EMBL" id="GGF09165.1"/>
    </source>
</evidence>
<sequence length="413" mass="45087">MSADLITQTHDVPGGAPEAATGRPPAVLQVLPALVTGGVERGTVEITQALVEAGWRAVVASSGGRMVHEIERAGGTHVTLPLKTKNPFGIRRNIRRLAALIERENIDLVHARSRAPAWSAYYAALQTGRPFVTTFHNVYGGQGRLKHWYNSIMARGLRVIAISAFVGQAAARTYGVEEDRLRVIPRGVDLKRFDPDAVNPSRLVQLAKEWQLKDGLPVVMLPGRVTRWKGHADLLYAMQRLPHRDFQVVFVGDHEQKPAFREELVRLVREIGLEGHVQLVGDCRDMAAAFMLADVVVSASTEPEGFGRVAVEAQAMGRPVVATDHGGSQETVLPGETGWLVPPGDRDALAQAIGEALALAPAERAELKERARAFMIERFDKRLMCQATLDVYTEVLFPDALITTTPALESAFG</sequence>
<dbReference type="EMBL" id="BMJQ01000003">
    <property type="protein sequence ID" value="GGF09165.1"/>
    <property type="molecule type" value="Genomic_DNA"/>
</dbReference>
<evidence type="ECO:0000259" key="3">
    <source>
        <dbReference type="Pfam" id="PF13439"/>
    </source>
</evidence>
<dbReference type="InterPro" id="IPR028098">
    <property type="entry name" value="Glyco_trans_4-like_N"/>
</dbReference>
<evidence type="ECO:0000256" key="1">
    <source>
        <dbReference type="SAM" id="MobiDB-lite"/>
    </source>
</evidence>
<feature type="region of interest" description="Disordered" evidence="1">
    <location>
        <begin position="1"/>
        <end position="23"/>
    </location>
</feature>
<protein>
    <submittedName>
        <fullName evidence="4">Glycosyl transferase</fullName>
    </submittedName>
</protein>
<dbReference type="Pfam" id="PF13439">
    <property type="entry name" value="Glyco_transf_4"/>
    <property type="match status" value="1"/>
</dbReference>
<dbReference type="RefSeq" id="WP_229743538.1">
    <property type="nucleotide sequence ID" value="NZ_BMJQ01000003.1"/>
</dbReference>
<dbReference type="CDD" id="cd03819">
    <property type="entry name" value="GT4_WavL-like"/>
    <property type="match status" value="1"/>
</dbReference>
<dbReference type="SUPFAM" id="SSF53756">
    <property type="entry name" value="UDP-Glycosyltransferase/glycogen phosphorylase"/>
    <property type="match status" value="1"/>
</dbReference>
<comment type="caution">
    <text evidence="4">The sequence shown here is derived from an EMBL/GenBank/DDBJ whole genome shotgun (WGS) entry which is preliminary data.</text>
</comment>
<dbReference type="AlphaFoldDB" id="A0A8J3E3U2"/>
<reference evidence="4" key="1">
    <citation type="journal article" date="2014" name="Int. J. Syst. Evol. Microbiol.">
        <title>Complete genome sequence of Corynebacterium casei LMG S-19264T (=DSM 44701T), isolated from a smear-ripened cheese.</title>
        <authorList>
            <consortium name="US DOE Joint Genome Institute (JGI-PGF)"/>
            <person name="Walter F."/>
            <person name="Albersmeier A."/>
            <person name="Kalinowski J."/>
            <person name="Ruckert C."/>
        </authorList>
    </citation>
    <scope>NUCLEOTIDE SEQUENCE</scope>
    <source>
        <strain evidence="4">CGMCC 1.15725</strain>
    </source>
</reference>
<gene>
    <name evidence="4" type="ORF">GCM10011611_13360</name>
</gene>
<proteinExistence type="predicted"/>
<feature type="compositionally biased region" description="Polar residues" evidence="1">
    <location>
        <begin position="1"/>
        <end position="10"/>
    </location>
</feature>
<evidence type="ECO:0000313" key="5">
    <source>
        <dbReference type="Proteomes" id="UP000646365"/>
    </source>
</evidence>
<keyword evidence="5" id="KW-1185">Reference proteome</keyword>
<dbReference type="Gene3D" id="3.40.50.2000">
    <property type="entry name" value="Glycogen Phosphorylase B"/>
    <property type="match status" value="2"/>
</dbReference>
<reference evidence="4" key="2">
    <citation type="submission" date="2020-09" db="EMBL/GenBank/DDBJ databases">
        <authorList>
            <person name="Sun Q."/>
            <person name="Zhou Y."/>
        </authorList>
    </citation>
    <scope>NUCLEOTIDE SEQUENCE</scope>
    <source>
        <strain evidence="4">CGMCC 1.15725</strain>
    </source>
</reference>
<name>A0A8J3E3U2_9PROT</name>
<dbReference type="InterPro" id="IPR001296">
    <property type="entry name" value="Glyco_trans_1"/>
</dbReference>
<feature type="domain" description="Glycosyltransferase subfamily 4-like N-terminal" evidence="3">
    <location>
        <begin position="37"/>
        <end position="192"/>
    </location>
</feature>
<keyword evidence="4" id="KW-0808">Transferase</keyword>
<dbReference type="GO" id="GO:0016757">
    <property type="term" value="F:glycosyltransferase activity"/>
    <property type="evidence" value="ECO:0007669"/>
    <property type="project" value="InterPro"/>
</dbReference>
<dbReference type="Pfam" id="PF00534">
    <property type="entry name" value="Glycos_transf_1"/>
    <property type="match status" value="1"/>
</dbReference>
<accession>A0A8J3E3U2</accession>
<evidence type="ECO:0000259" key="2">
    <source>
        <dbReference type="Pfam" id="PF00534"/>
    </source>
</evidence>